<dbReference type="SMART" id="SM01152">
    <property type="entry name" value="DUF167"/>
    <property type="match status" value="1"/>
</dbReference>
<dbReference type="InterPro" id="IPR036591">
    <property type="entry name" value="YggU-like_sf"/>
</dbReference>
<evidence type="ECO:0000256" key="2">
    <source>
        <dbReference type="HAMAP-Rule" id="MF_00634"/>
    </source>
</evidence>
<proteinExistence type="inferred from homology"/>
<comment type="similarity">
    <text evidence="1 2">Belongs to the UPF0235 family.</text>
</comment>
<accession>A0ABW1U3M9</accession>
<protein>
    <recommendedName>
        <fullName evidence="2">UPF0235 protein ACFQND_18960</fullName>
    </recommendedName>
</protein>
<dbReference type="EMBL" id="JBHSRS010000082">
    <property type="protein sequence ID" value="MFC6283311.1"/>
    <property type="molecule type" value="Genomic_DNA"/>
</dbReference>
<dbReference type="Gene3D" id="3.30.1200.10">
    <property type="entry name" value="YggU-like"/>
    <property type="match status" value="1"/>
</dbReference>
<dbReference type="SUPFAM" id="SSF69786">
    <property type="entry name" value="YggU-like"/>
    <property type="match status" value="1"/>
</dbReference>
<evidence type="ECO:0000256" key="1">
    <source>
        <dbReference type="ARBA" id="ARBA00010364"/>
    </source>
</evidence>
<dbReference type="InterPro" id="IPR003746">
    <property type="entry name" value="DUF167"/>
</dbReference>
<dbReference type="Pfam" id="PF02594">
    <property type="entry name" value="DUF167"/>
    <property type="match status" value="1"/>
</dbReference>
<dbReference type="NCBIfam" id="TIGR00251">
    <property type="entry name" value="DUF167 family protein"/>
    <property type="match status" value="1"/>
</dbReference>
<evidence type="ECO:0000313" key="3">
    <source>
        <dbReference type="EMBL" id="MFC6283311.1"/>
    </source>
</evidence>
<dbReference type="PANTHER" id="PTHR13420:SF7">
    <property type="entry name" value="UPF0235 PROTEIN C15ORF40"/>
    <property type="match status" value="1"/>
</dbReference>
<dbReference type="RefSeq" id="WP_371437046.1">
    <property type="nucleotide sequence ID" value="NZ_JBHSRS010000082.1"/>
</dbReference>
<gene>
    <name evidence="3" type="ORF">ACFQND_18960</name>
</gene>
<dbReference type="HAMAP" id="MF_00634">
    <property type="entry name" value="UPF0235"/>
    <property type="match status" value="1"/>
</dbReference>
<reference evidence="4" key="1">
    <citation type="journal article" date="2019" name="Int. J. Syst. Evol. Microbiol.">
        <title>The Global Catalogue of Microorganisms (GCM) 10K type strain sequencing project: providing services to taxonomists for standard genome sequencing and annotation.</title>
        <authorList>
            <consortium name="The Broad Institute Genomics Platform"/>
            <consortium name="The Broad Institute Genome Sequencing Center for Infectious Disease"/>
            <person name="Wu L."/>
            <person name="Ma J."/>
        </authorList>
    </citation>
    <scope>NUCLEOTIDE SEQUENCE [LARGE SCALE GENOMIC DNA]</scope>
    <source>
        <strain evidence="4">CCUG 39402</strain>
    </source>
</reference>
<dbReference type="Proteomes" id="UP001596270">
    <property type="component" value="Unassembled WGS sequence"/>
</dbReference>
<dbReference type="PANTHER" id="PTHR13420">
    <property type="entry name" value="UPF0235 PROTEIN C15ORF40"/>
    <property type="match status" value="1"/>
</dbReference>
<name>A0ABW1U3M9_9BURK</name>
<comment type="caution">
    <text evidence="3">The sequence shown here is derived from an EMBL/GenBank/DDBJ whole genome shotgun (WGS) entry which is preliminary data.</text>
</comment>
<sequence length="126" mass="13563">MTTPKPGPTIPFIRTDRHGNVIVDIQVVPNAAKTQVDGLYGEQGAIALKVRLNAPPVDGKANEALLKWLAGQLGIPRRSLEVVRGQTSRRKQLSMSAEIAAKADWHQLTRHITCHPAAGATSNATK</sequence>
<keyword evidence="4" id="KW-1185">Reference proteome</keyword>
<organism evidence="3 4">
    <name type="scientific">Polaromonas aquatica</name>
    <dbReference type="NCBI Taxonomy" id="332657"/>
    <lineage>
        <taxon>Bacteria</taxon>
        <taxon>Pseudomonadati</taxon>
        <taxon>Pseudomonadota</taxon>
        <taxon>Betaproteobacteria</taxon>
        <taxon>Burkholderiales</taxon>
        <taxon>Comamonadaceae</taxon>
        <taxon>Polaromonas</taxon>
    </lineage>
</organism>
<evidence type="ECO:0000313" key="4">
    <source>
        <dbReference type="Proteomes" id="UP001596270"/>
    </source>
</evidence>